<name>A0A8J8CA78_9ARCH</name>
<gene>
    <name evidence="11" type="ORF">J9259_00015</name>
</gene>
<dbReference type="GO" id="GO:0005886">
    <property type="term" value="C:plasma membrane"/>
    <property type="evidence" value="ECO:0007669"/>
    <property type="project" value="UniProtKB-SubCell"/>
</dbReference>
<keyword evidence="7 9" id="KW-1133">Transmembrane helix</keyword>
<dbReference type="Proteomes" id="UP000716004">
    <property type="component" value="Unassembled WGS sequence"/>
</dbReference>
<evidence type="ECO:0000313" key="12">
    <source>
        <dbReference type="Proteomes" id="UP000716004"/>
    </source>
</evidence>
<evidence type="ECO:0000256" key="8">
    <source>
        <dbReference type="ARBA" id="ARBA00023136"/>
    </source>
</evidence>
<dbReference type="PANTHER" id="PTHR30183:SF3">
    <property type="entry name" value="MOLYBDENUM TRANSPORT SYSTEM PERMEASE PROTEIN MODB"/>
    <property type="match status" value="1"/>
</dbReference>
<proteinExistence type="inferred from homology"/>
<evidence type="ECO:0000256" key="6">
    <source>
        <dbReference type="ARBA" id="ARBA00022692"/>
    </source>
</evidence>
<dbReference type="Pfam" id="PF00528">
    <property type="entry name" value="BPD_transp_1"/>
    <property type="match status" value="1"/>
</dbReference>
<keyword evidence="4" id="KW-1003">Cell membrane</keyword>
<comment type="caution">
    <text evidence="11">The sequence shown here is derived from an EMBL/GenBank/DDBJ whole genome shotgun (WGS) entry which is preliminary data.</text>
</comment>
<comment type="subcellular location">
    <subcellularLocation>
        <location evidence="1 9">Cell membrane</location>
        <topology evidence="1 9">Multi-pass membrane protein</topology>
    </subcellularLocation>
</comment>
<evidence type="ECO:0000256" key="3">
    <source>
        <dbReference type="ARBA" id="ARBA00022448"/>
    </source>
</evidence>
<dbReference type="GO" id="GO:0055085">
    <property type="term" value="P:transmembrane transport"/>
    <property type="evidence" value="ECO:0007669"/>
    <property type="project" value="InterPro"/>
</dbReference>
<reference evidence="11" key="1">
    <citation type="submission" date="2021-04" db="EMBL/GenBank/DDBJ databases">
        <title>Genomic insights into ecological role and evolution of a novel Thermoplasmata order Candidatus Sysuiplasmatales.</title>
        <authorList>
            <person name="Yuan Y."/>
        </authorList>
    </citation>
    <scope>NUCLEOTIDE SEQUENCE</scope>
    <source>
        <strain evidence="11">YP2-bin.285</strain>
    </source>
</reference>
<dbReference type="Gene3D" id="1.10.3720.10">
    <property type="entry name" value="MetI-like"/>
    <property type="match status" value="1"/>
</dbReference>
<feature type="transmembrane region" description="Helical" evidence="9">
    <location>
        <begin position="248"/>
        <end position="275"/>
    </location>
</feature>
<evidence type="ECO:0000256" key="4">
    <source>
        <dbReference type="ARBA" id="ARBA00022475"/>
    </source>
</evidence>
<keyword evidence="3 9" id="KW-0813">Transport</keyword>
<dbReference type="InterPro" id="IPR035906">
    <property type="entry name" value="MetI-like_sf"/>
</dbReference>
<dbReference type="EMBL" id="JAGVSJ010000001">
    <property type="protein sequence ID" value="MBX8630899.1"/>
    <property type="molecule type" value="Genomic_DNA"/>
</dbReference>
<evidence type="ECO:0000256" key="9">
    <source>
        <dbReference type="RuleBase" id="RU363032"/>
    </source>
</evidence>
<dbReference type="AlphaFoldDB" id="A0A8J8CA78"/>
<accession>A0A8J8CA78</accession>
<feature type="domain" description="ABC transmembrane type-1" evidence="10">
    <location>
        <begin position="68"/>
        <end position="274"/>
    </location>
</feature>
<evidence type="ECO:0000256" key="1">
    <source>
        <dbReference type="ARBA" id="ARBA00004651"/>
    </source>
</evidence>
<feature type="transmembrane region" description="Helical" evidence="9">
    <location>
        <begin position="139"/>
        <end position="161"/>
    </location>
</feature>
<protein>
    <submittedName>
        <fullName evidence="11">ABC transporter permease</fullName>
    </submittedName>
</protein>
<dbReference type="CDD" id="cd06261">
    <property type="entry name" value="TM_PBP2"/>
    <property type="match status" value="1"/>
</dbReference>
<comment type="similarity">
    <text evidence="2 9">Belongs to the binding-protein-dependent transport system permease family.</text>
</comment>
<dbReference type="PROSITE" id="PS50928">
    <property type="entry name" value="ABC_TM1"/>
    <property type="match status" value="1"/>
</dbReference>
<evidence type="ECO:0000259" key="10">
    <source>
        <dbReference type="PROSITE" id="PS50928"/>
    </source>
</evidence>
<evidence type="ECO:0000256" key="7">
    <source>
        <dbReference type="ARBA" id="ARBA00022989"/>
    </source>
</evidence>
<organism evidence="11 12">
    <name type="scientific">Candidatus Sysuiplasma superficiale</name>
    <dbReference type="NCBI Taxonomy" id="2823368"/>
    <lineage>
        <taxon>Archaea</taxon>
        <taxon>Methanobacteriati</taxon>
        <taxon>Thermoplasmatota</taxon>
        <taxon>Thermoplasmata</taxon>
        <taxon>Candidatus Sysuiplasmatales</taxon>
        <taxon>Candidatus Sysuiplasmataceae</taxon>
        <taxon>Candidatus Sysuiplasma</taxon>
    </lineage>
</organism>
<feature type="transmembrane region" description="Helical" evidence="9">
    <location>
        <begin position="63"/>
        <end position="86"/>
    </location>
</feature>
<evidence type="ECO:0000256" key="5">
    <source>
        <dbReference type="ARBA" id="ARBA00022505"/>
    </source>
</evidence>
<keyword evidence="8 9" id="KW-0472">Membrane</keyword>
<dbReference type="InterPro" id="IPR000515">
    <property type="entry name" value="MetI-like"/>
</dbReference>
<sequence length="287" mass="31018">MPHVGRTGGWSRRERTGISSGRSGADIIRVWSALSILLLSLPVALLVWYGFAVFRSAEGLSRTVIYSIGLTVFSAAVASAAVFLIFTPAAYDLARRKRSGLESLSDLPASIPHPVVGIALLLLDSSLTPTGRFLQSVGINFFDTLQGLVIALIFVSAPVYIRAAQSLFSSSNIQQELFASSLGASRARILYSIMIPSHSRELISAALTSMSRGMSEFGSIAIIAYYISQPPFRGIEPAPVLIYQYYGYYGPQVAVTAASLMILFSVAILVAVRLLRLHGTEGRERVR</sequence>
<evidence type="ECO:0000313" key="11">
    <source>
        <dbReference type="EMBL" id="MBX8630899.1"/>
    </source>
</evidence>
<keyword evidence="5" id="KW-0500">Molybdenum</keyword>
<feature type="transmembrane region" description="Helical" evidence="9">
    <location>
        <begin position="30"/>
        <end position="51"/>
    </location>
</feature>
<keyword evidence="6 9" id="KW-0812">Transmembrane</keyword>
<dbReference type="PANTHER" id="PTHR30183">
    <property type="entry name" value="MOLYBDENUM TRANSPORT SYSTEM PERMEASE PROTEIN MODB"/>
    <property type="match status" value="1"/>
</dbReference>
<dbReference type="SUPFAM" id="SSF161098">
    <property type="entry name" value="MetI-like"/>
    <property type="match status" value="1"/>
</dbReference>
<evidence type="ECO:0000256" key="2">
    <source>
        <dbReference type="ARBA" id="ARBA00009306"/>
    </source>
</evidence>